<dbReference type="EMBL" id="BDGG01000018">
    <property type="protein sequence ID" value="GAV08680.1"/>
    <property type="molecule type" value="Genomic_DNA"/>
</dbReference>
<comment type="caution">
    <text evidence="1">The sequence shown here is derived from an EMBL/GenBank/DDBJ whole genome shotgun (WGS) entry which is preliminary data.</text>
</comment>
<evidence type="ECO:0000313" key="1">
    <source>
        <dbReference type="EMBL" id="GAV08680.1"/>
    </source>
</evidence>
<dbReference type="Proteomes" id="UP000186922">
    <property type="component" value="Unassembled WGS sequence"/>
</dbReference>
<reference evidence="1 2" key="1">
    <citation type="journal article" date="2016" name="Nat. Commun.">
        <title>Extremotolerant tardigrade genome and improved radiotolerance of human cultured cells by tardigrade-unique protein.</title>
        <authorList>
            <person name="Hashimoto T."/>
            <person name="Horikawa D.D."/>
            <person name="Saito Y."/>
            <person name="Kuwahara H."/>
            <person name="Kozuka-Hata H."/>
            <person name="Shin-I T."/>
            <person name="Minakuchi Y."/>
            <person name="Ohishi K."/>
            <person name="Motoyama A."/>
            <person name="Aizu T."/>
            <person name="Enomoto A."/>
            <person name="Kondo K."/>
            <person name="Tanaka S."/>
            <person name="Hara Y."/>
            <person name="Koshikawa S."/>
            <person name="Sagara H."/>
            <person name="Miura T."/>
            <person name="Yokobori S."/>
            <person name="Miyagawa K."/>
            <person name="Suzuki Y."/>
            <person name="Kubo T."/>
            <person name="Oyama M."/>
            <person name="Kohara Y."/>
            <person name="Fujiyama A."/>
            <person name="Arakawa K."/>
            <person name="Katayama T."/>
            <person name="Toyoda A."/>
            <person name="Kunieda T."/>
        </authorList>
    </citation>
    <scope>NUCLEOTIDE SEQUENCE [LARGE SCALE GENOMIC DNA]</scope>
    <source>
        <strain evidence="1 2">YOKOZUNA-1</strain>
    </source>
</reference>
<gene>
    <name evidence="1" type="primary">RvY_18339-1</name>
    <name evidence="1" type="synonym">RvY_18339.1</name>
    <name evidence="1" type="ORF">RvY_18339</name>
</gene>
<name>A0A1D1W5E1_RAMVA</name>
<evidence type="ECO:0000313" key="2">
    <source>
        <dbReference type="Proteomes" id="UP000186922"/>
    </source>
</evidence>
<protein>
    <submittedName>
        <fullName evidence="1">Uncharacterized protein</fullName>
    </submittedName>
</protein>
<organism evidence="1 2">
    <name type="scientific">Ramazzottius varieornatus</name>
    <name type="common">Water bear</name>
    <name type="synonym">Tardigrade</name>
    <dbReference type="NCBI Taxonomy" id="947166"/>
    <lineage>
        <taxon>Eukaryota</taxon>
        <taxon>Metazoa</taxon>
        <taxon>Ecdysozoa</taxon>
        <taxon>Tardigrada</taxon>
        <taxon>Eutardigrada</taxon>
        <taxon>Parachela</taxon>
        <taxon>Hypsibioidea</taxon>
        <taxon>Ramazzottiidae</taxon>
        <taxon>Ramazzottius</taxon>
    </lineage>
</organism>
<sequence>MEGGISDGGILRAPITAKEMKKMVVADECAPGMFDEYGDLFELCDPQHLYLKKDSSKFQASARLSGAIATNKRPMCGRVYDADKQKHCTTRIIGTVTHATLRIAPASSDLVGNVSKLSQSQ</sequence>
<keyword evidence="2" id="KW-1185">Reference proteome</keyword>
<dbReference type="AlphaFoldDB" id="A0A1D1W5E1"/>
<proteinExistence type="predicted"/>
<accession>A0A1D1W5E1</accession>